<sequence length="182" mass="21150">MDREINILNYLPDFLKEFREFRELAAAENPELRLIWVLLDEVLNDQFVADATENGIKRWETILKIFPKGSDSLEVRKFRILARLNEKLPYTRRTLESQLDALCGESGYSVELRNDEYTLVVKVALAEKGKFDEVSSLLERTVPANIIIDLSLLYNTHAVLSWYTNEQLAAYTHEQLRSEVLN</sequence>
<reference evidence="1 2" key="1">
    <citation type="journal article" date="2013" name="Genome Announc.">
        <title>Draft Genome Sequence of the Cellulolytic, Mesophilic, Anaerobic Bacterium Clostridium termitidis Strain CT1112 (DSM 5398).</title>
        <authorList>
            <person name="Lal S."/>
            <person name="Ramachandran U."/>
            <person name="Zhang X."/>
            <person name="Munir R."/>
            <person name="Sparling R."/>
            <person name="Levin D.B."/>
        </authorList>
    </citation>
    <scope>NUCLEOTIDE SEQUENCE [LARGE SCALE GENOMIC DNA]</scope>
    <source>
        <strain evidence="1 2">CT1112</strain>
    </source>
</reference>
<name>S0FP56_RUMCE</name>
<dbReference type="PATRIC" id="fig|1195236.3.peg.4199"/>
<organism evidence="1 2">
    <name type="scientific">Ruminiclostridium cellobioparum subsp. termitidis CT1112</name>
    <dbReference type="NCBI Taxonomy" id="1195236"/>
    <lineage>
        <taxon>Bacteria</taxon>
        <taxon>Bacillati</taxon>
        <taxon>Bacillota</taxon>
        <taxon>Clostridia</taxon>
        <taxon>Eubacteriales</taxon>
        <taxon>Oscillospiraceae</taxon>
        <taxon>Ruminiclostridium</taxon>
    </lineage>
</organism>
<dbReference type="Proteomes" id="UP000014155">
    <property type="component" value="Unassembled WGS sequence"/>
</dbReference>
<evidence type="ECO:0000313" key="1">
    <source>
        <dbReference type="EMBL" id="EMS70248.1"/>
    </source>
</evidence>
<keyword evidence="2" id="KW-1185">Reference proteome</keyword>
<dbReference type="AlphaFoldDB" id="S0FP56"/>
<accession>S0FP56</accession>
<protein>
    <submittedName>
        <fullName evidence="1">Uncharacterized protein conserved in bacteria (DUF2313)</fullName>
    </submittedName>
</protein>
<dbReference type="Pfam" id="PF10076">
    <property type="entry name" value="Phage_Mu_Gp48"/>
    <property type="match status" value="1"/>
</dbReference>
<dbReference type="InterPro" id="IPR018755">
    <property type="entry name" value="Phage_Mu_Gp48"/>
</dbReference>
<dbReference type="RefSeq" id="WP_004628842.1">
    <property type="nucleotide sequence ID" value="NZ_AORV01000058.1"/>
</dbReference>
<dbReference type="STRING" id="1195236.CTER_3988"/>
<dbReference type="eggNOG" id="COG4385">
    <property type="taxonomic scope" value="Bacteria"/>
</dbReference>
<comment type="caution">
    <text evidence="1">The sequence shown here is derived from an EMBL/GenBank/DDBJ whole genome shotgun (WGS) entry which is preliminary data.</text>
</comment>
<evidence type="ECO:0000313" key="2">
    <source>
        <dbReference type="Proteomes" id="UP000014155"/>
    </source>
</evidence>
<gene>
    <name evidence="1" type="ORF">CTER_3988</name>
</gene>
<proteinExistence type="predicted"/>
<dbReference type="EMBL" id="AORV01000058">
    <property type="protein sequence ID" value="EMS70248.1"/>
    <property type="molecule type" value="Genomic_DNA"/>
</dbReference>